<name>A0A2N3LN81_9BACI</name>
<dbReference type="Proteomes" id="UP000233440">
    <property type="component" value="Unassembled WGS sequence"/>
</dbReference>
<protein>
    <submittedName>
        <fullName evidence="2">YqzE family protein</fullName>
    </submittedName>
</protein>
<proteinExistence type="predicted"/>
<evidence type="ECO:0000313" key="2">
    <source>
        <dbReference type="EMBL" id="PKR86056.1"/>
    </source>
</evidence>
<reference evidence="2 3" key="1">
    <citation type="submission" date="2017-11" db="EMBL/GenBank/DDBJ databases">
        <title>Bacillus camelliae sp. nov., isolated from pu'er tea.</title>
        <authorList>
            <person name="Niu L."/>
        </authorList>
    </citation>
    <scope>NUCLEOTIDE SEQUENCE [LARGE SCALE GENOMIC DNA]</scope>
    <source>
        <strain evidence="2 3">7578-1</strain>
    </source>
</reference>
<dbReference type="AlphaFoldDB" id="A0A2N3LN81"/>
<organism evidence="2 3">
    <name type="scientific">Heyndrickxia camelliae</name>
    <dbReference type="NCBI Taxonomy" id="1707093"/>
    <lineage>
        <taxon>Bacteria</taxon>
        <taxon>Bacillati</taxon>
        <taxon>Bacillota</taxon>
        <taxon>Bacilli</taxon>
        <taxon>Bacillales</taxon>
        <taxon>Bacillaceae</taxon>
        <taxon>Heyndrickxia</taxon>
    </lineage>
</organism>
<dbReference type="EMBL" id="PIQO01000003">
    <property type="protein sequence ID" value="PKR86056.1"/>
    <property type="molecule type" value="Genomic_DNA"/>
</dbReference>
<dbReference type="RefSeq" id="WP_101353425.1">
    <property type="nucleotide sequence ID" value="NZ_PIQO01000003.1"/>
</dbReference>
<dbReference type="OrthoDB" id="2691835at2"/>
<keyword evidence="1" id="KW-0472">Membrane</keyword>
<comment type="caution">
    <text evidence="2">The sequence shown here is derived from an EMBL/GenBank/DDBJ whole genome shotgun (WGS) entry which is preliminary data.</text>
</comment>
<sequence length="58" mass="7098">MSTNDYIKYITQTFVKHFDTPKTARKEIRMQRKLEKTPFLSRWFGVIPFAILMIFKRK</sequence>
<dbReference type="Pfam" id="PF14038">
    <property type="entry name" value="YqzE"/>
    <property type="match status" value="1"/>
</dbReference>
<evidence type="ECO:0000313" key="3">
    <source>
        <dbReference type="Proteomes" id="UP000233440"/>
    </source>
</evidence>
<gene>
    <name evidence="2" type="ORF">CWO92_06710</name>
</gene>
<accession>A0A2N3LN81</accession>
<keyword evidence="1" id="KW-1133">Transmembrane helix</keyword>
<evidence type="ECO:0000256" key="1">
    <source>
        <dbReference type="SAM" id="Phobius"/>
    </source>
</evidence>
<keyword evidence="3" id="KW-1185">Reference proteome</keyword>
<feature type="transmembrane region" description="Helical" evidence="1">
    <location>
        <begin position="39"/>
        <end position="55"/>
    </location>
</feature>
<keyword evidence="1" id="KW-0812">Transmembrane</keyword>
<dbReference type="InterPro" id="IPR025622">
    <property type="entry name" value="YqzE"/>
</dbReference>